<keyword evidence="1" id="KW-0812">Transmembrane</keyword>
<feature type="transmembrane region" description="Helical" evidence="1">
    <location>
        <begin position="68"/>
        <end position="90"/>
    </location>
</feature>
<evidence type="ECO:0000313" key="3">
    <source>
        <dbReference type="Proteomes" id="UP001500782"/>
    </source>
</evidence>
<feature type="transmembrane region" description="Helical" evidence="1">
    <location>
        <begin position="6"/>
        <end position="23"/>
    </location>
</feature>
<dbReference type="Proteomes" id="UP001500782">
    <property type="component" value="Unassembled WGS sequence"/>
</dbReference>
<feature type="transmembrane region" description="Helical" evidence="1">
    <location>
        <begin position="35"/>
        <end position="56"/>
    </location>
</feature>
<evidence type="ECO:0000256" key="1">
    <source>
        <dbReference type="SAM" id="Phobius"/>
    </source>
</evidence>
<protein>
    <submittedName>
        <fullName evidence="2">Uncharacterized protein</fullName>
    </submittedName>
</protein>
<comment type="caution">
    <text evidence="2">The sequence shown here is derived from an EMBL/GenBank/DDBJ whole genome shotgun (WGS) entry which is preliminary data.</text>
</comment>
<proteinExistence type="predicted"/>
<organism evidence="2 3">
    <name type="scientific">Bacillus carboniphilus</name>
    <dbReference type="NCBI Taxonomy" id="86663"/>
    <lineage>
        <taxon>Bacteria</taxon>
        <taxon>Bacillati</taxon>
        <taxon>Bacillota</taxon>
        <taxon>Bacilli</taxon>
        <taxon>Bacillales</taxon>
        <taxon>Bacillaceae</taxon>
        <taxon>Bacillus</taxon>
    </lineage>
</organism>
<dbReference type="EMBL" id="BAAADJ010000063">
    <property type="protein sequence ID" value="GAA0345528.1"/>
    <property type="molecule type" value="Genomic_DNA"/>
</dbReference>
<reference evidence="2 3" key="1">
    <citation type="journal article" date="2019" name="Int. J. Syst. Evol. Microbiol.">
        <title>The Global Catalogue of Microorganisms (GCM) 10K type strain sequencing project: providing services to taxonomists for standard genome sequencing and annotation.</title>
        <authorList>
            <consortium name="The Broad Institute Genomics Platform"/>
            <consortium name="The Broad Institute Genome Sequencing Center for Infectious Disease"/>
            <person name="Wu L."/>
            <person name="Ma J."/>
        </authorList>
    </citation>
    <scope>NUCLEOTIDE SEQUENCE [LARGE SCALE GENOMIC DNA]</scope>
    <source>
        <strain evidence="2 3">JCM 9731</strain>
    </source>
</reference>
<accession>A0ABN0WSN1</accession>
<keyword evidence="3" id="KW-1185">Reference proteome</keyword>
<keyword evidence="1" id="KW-0472">Membrane</keyword>
<keyword evidence="1" id="KW-1133">Transmembrane helix</keyword>
<evidence type="ECO:0000313" key="2">
    <source>
        <dbReference type="EMBL" id="GAA0345528.1"/>
    </source>
</evidence>
<gene>
    <name evidence="2" type="ORF">GCM10008967_39970</name>
</gene>
<dbReference type="RefSeq" id="WP_343803282.1">
    <property type="nucleotide sequence ID" value="NZ_BAAADJ010000063.1"/>
</dbReference>
<name>A0ABN0WSN1_9BACI</name>
<sequence>MLTFLICLFVIVVSVLNTLLIKSELERLFREKKGVFIFHICNVLFILMVAFAAYAVVTRYVLGRELDWVFQMVILLFTILPIYILGHFAFEKYKLVNRKYSTAENGKVLIISEKYLKKKRRPNRFRKYNEF</sequence>